<accession>W7HUR1</accession>
<dbReference type="AlphaFoldDB" id="W7HUR1"/>
<keyword evidence="2" id="KW-1185">Reference proteome</keyword>
<proteinExistence type="predicted"/>
<name>W7HUR1_9PEZI</name>
<evidence type="ECO:0000313" key="1">
    <source>
        <dbReference type="EMBL" id="EWC43777.1"/>
    </source>
</evidence>
<dbReference type="EMBL" id="KI966452">
    <property type="protein sequence ID" value="EWC43777.1"/>
    <property type="molecule type" value="Genomic_DNA"/>
</dbReference>
<dbReference type="Proteomes" id="UP000024837">
    <property type="component" value="Unassembled WGS sequence"/>
</dbReference>
<protein>
    <submittedName>
        <fullName evidence="1">Uncharacterized protein</fullName>
    </submittedName>
</protein>
<dbReference type="OrthoDB" id="10025998at2759"/>
<reference evidence="1 2" key="1">
    <citation type="submission" date="2013-05" db="EMBL/GenBank/DDBJ databases">
        <title>Drechslerella stenobrocha genome reveals carnivorous origination and mechanical trapping mechanism of predatory fungi.</title>
        <authorList>
            <person name="Liu X."/>
            <person name="Zhang W."/>
            <person name="Liu K."/>
        </authorList>
    </citation>
    <scope>NUCLEOTIDE SEQUENCE [LARGE SCALE GENOMIC DNA]</scope>
    <source>
        <strain evidence="1 2">248</strain>
    </source>
</reference>
<gene>
    <name evidence="1" type="ORF">DRE_07342</name>
</gene>
<organism evidence="1 2">
    <name type="scientific">Drechslerella stenobrocha 248</name>
    <dbReference type="NCBI Taxonomy" id="1043628"/>
    <lineage>
        <taxon>Eukaryota</taxon>
        <taxon>Fungi</taxon>
        <taxon>Dikarya</taxon>
        <taxon>Ascomycota</taxon>
        <taxon>Pezizomycotina</taxon>
        <taxon>Orbiliomycetes</taxon>
        <taxon>Orbiliales</taxon>
        <taxon>Orbiliaceae</taxon>
        <taxon>Drechslerella</taxon>
    </lineage>
</organism>
<evidence type="ECO:0000313" key="2">
    <source>
        <dbReference type="Proteomes" id="UP000024837"/>
    </source>
</evidence>
<dbReference type="HOGENOM" id="CLU_036419_1_0_1"/>
<sequence length="425" mass="48322">MSAVDAPRRYEASASVTPAITPSVTSGGFWSAPGAIQQTSPSKLLHLFDPSMYYPVFANLIAILGFDDIARLSFTCRALSSLPRQVVSLECNVDRMLKSWFSNPKRTRSVMAEQNAIVGSHFATSLFSRQYETGTIRFYVTQGPQADALAAYFESEGYEEARRQDSSAESRRKKFIKPGCPWALVEMRLCSTSPIGAFLAAVNTTHLLNLVTSHKAYCLFPISSFVYKMSFITRDLTNDSVQNAICRYSSYGYDFQPIIWNTTLLPYSHEITSPRRFGDKLTWMIEFDNTGIPPPVAPLSVVESTCFRLSVTPDPNLFANRQQNYATSRYRLSCSSFKSCVLKHVYTFGCSAWRAYIGARVDALTRIELCKLPVKDRLHLDMNTKKDFYQLEGSFQRHAHWKYYDHIVREWWEEWTKENAAPGRS</sequence>